<feature type="transmembrane region" description="Helical" evidence="9">
    <location>
        <begin position="180"/>
        <end position="201"/>
    </location>
</feature>
<keyword evidence="7 9" id="KW-0472">Membrane</keyword>
<keyword evidence="3" id="KW-1003">Cell membrane</keyword>
<evidence type="ECO:0000256" key="8">
    <source>
        <dbReference type="SAM" id="MobiDB-lite"/>
    </source>
</evidence>
<organism evidence="11 12">
    <name type="scientific">Teichococcus oryzae</name>
    <dbReference type="NCBI Taxonomy" id="1608942"/>
    <lineage>
        <taxon>Bacteria</taxon>
        <taxon>Pseudomonadati</taxon>
        <taxon>Pseudomonadota</taxon>
        <taxon>Alphaproteobacteria</taxon>
        <taxon>Acetobacterales</taxon>
        <taxon>Roseomonadaceae</taxon>
        <taxon>Roseomonas</taxon>
    </lineage>
</organism>
<evidence type="ECO:0000256" key="4">
    <source>
        <dbReference type="ARBA" id="ARBA00022519"/>
    </source>
</evidence>
<feature type="domain" description="Major facilitator superfamily associated" evidence="10">
    <location>
        <begin position="95"/>
        <end position="429"/>
    </location>
</feature>
<keyword evidence="12" id="KW-1185">Reference proteome</keyword>
<feature type="transmembrane region" description="Helical" evidence="9">
    <location>
        <begin position="150"/>
        <end position="174"/>
    </location>
</feature>
<evidence type="ECO:0000256" key="9">
    <source>
        <dbReference type="SAM" id="Phobius"/>
    </source>
</evidence>
<dbReference type="GO" id="GO:0015528">
    <property type="term" value="F:lactose:proton symporter activity"/>
    <property type="evidence" value="ECO:0007669"/>
    <property type="project" value="TreeGrafter"/>
</dbReference>
<keyword evidence="6 9" id="KW-1133">Transmembrane helix</keyword>
<feature type="transmembrane region" description="Helical" evidence="9">
    <location>
        <begin position="89"/>
        <end position="110"/>
    </location>
</feature>
<dbReference type="Pfam" id="PF12832">
    <property type="entry name" value="MFS_1_like"/>
    <property type="match status" value="1"/>
</dbReference>
<feature type="transmembrane region" description="Helical" evidence="9">
    <location>
        <begin position="428"/>
        <end position="451"/>
    </location>
</feature>
<sequence>MRQHPGDRQMRLAGVGGSQNGLDPRGEHGTGSERRGGITHYGPVWRFRPPLATGGRDMAGGEGPRVASLSPAMPRDSAPPPPAHPGRHMALLGAVFAAIGAVQPFLPAYLAERGLSAAQVSLVLALGAGIRILAGPLGGRLADALGNPRLLMVLFSLAGALAAAGFVPAAGLAGFLLAQLALNAAMAPLTPLADAVCLAAARRGGLEYGRLRAAGSVTYMAMAVLAGWMAGHFGLGLLPGLMAAALLAVTAAALALPRPPPPATRPGFQGGVGAVLRLPGFARLLLLSGLIQSSHATYYGFSTIHWSAAGHAPSVIGLLWAEAVVGEVALFVMGHRLARRLGPAGMAMLAASAGLLRWSLMAATTWLPALLLIQLLHALSFGAQHLAAMQLILRLVPPPLAGTAQALHSALGVGLLMGLMTLVSGPAYAAWGGGVFLVMAGLCALALPLALRLRQD</sequence>
<evidence type="ECO:0000313" key="12">
    <source>
        <dbReference type="Proteomes" id="UP000322110"/>
    </source>
</evidence>
<dbReference type="EMBL" id="VUKA01000004">
    <property type="protein sequence ID" value="KAA2213093.1"/>
    <property type="molecule type" value="Genomic_DNA"/>
</dbReference>
<dbReference type="Gene3D" id="1.20.1250.20">
    <property type="entry name" value="MFS general substrate transporter like domains"/>
    <property type="match status" value="2"/>
</dbReference>
<dbReference type="PANTHER" id="PTHR23522">
    <property type="entry name" value="BLL5896 PROTEIN"/>
    <property type="match status" value="1"/>
</dbReference>
<keyword evidence="2" id="KW-0813">Transport</keyword>
<feature type="compositionally biased region" description="Basic and acidic residues" evidence="8">
    <location>
        <begin position="1"/>
        <end position="10"/>
    </location>
</feature>
<evidence type="ECO:0000256" key="5">
    <source>
        <dbReference type="ARBA" id="ARBA00022692"/>
    </source>
</evidence>
<dbReference type="GO" id="GO:0030395">
    <property type="term" value="F:lactose binding"/>
    <property type="evidence" value="ECO:0007669"/>
    <property type="project" value="TreeGrafter"/>
</dbReference>
<comment type="caution">
    <text evidence="11">The sequence shown here is derived from an EMBL/GenBank/DDBJ whole genome shotgun (WGS) entry which is preliminary data.</text>
</comment>
<evidence type="ECO:0000256" key="3">
    <source>
        <dbReference type="ARBA" id="ARBA00022475"/>
    </source>
</evidence>
<feature type="transmembrane region" description="Helical" evidence="9">
    <location>
        <begin position="311"/>
        <end position="334"/>
    </location>
</feature>
<dbReference type="NCBIfam" id="NF037955">
    <property type="entry name" value="mfs"/>
    <property type="match status" value="1"/>
</dbReference>
<reference evidence="11 12" key="1">
    <citation type="journal article" date="2015" name="Int. J. Syst. Evol. Microbiol.">
        <title>Roseomonas oryzae sp. nov., isolated from paddy rhizosphere soil.</title>
        <authorList>
            <person name="Ramaprasad E.V."/>
            <person name="Sasikala Ch."/>
            <person name="Ramana Ch.V."/>
        </authorList>
    </citation>
    <scope>NUCLEOTIDE SEQUENCE [LARGE SCALE GENOMIC DNA]</scope>
    <source>
        <strain evidence="11 12">KCTC 42542</strain>
    </source>
</reference>
<evidence type="ECO:0000313" key="11">
    <source>
        <dbReference type="EMBL" id="KAA2213093.1"/>
    </source>
</evidence>
<evidence type="ECO:0000256" key="1">
    <source>
        <dbReference type="ARBA" id="ARBA00004429"/>
    </source>
</evidence>
<dbReference type="SUPFAM" id="SSF103473">
    <property type="entry name" value="MFS general substrate transporter"/>
    <property type="match status" value="1"/>
</dbReference>
<dbReference type="PANTHER" id="PTHR23522:SF10">
    <property type="entry name" value="3-PHENYLPROPIONIC ACID TRANSPORTER-RELATED"/>
    <property type="match status" value="1"/>
</dbReference>
<dbReference type="InterPro" id="IPR036259">
    <property type="entry name" value="MFS_trans_sf"/>
</dbReference>
<evidence type="ECO:0000256" key="6">
    <source>
        <dbReference type="ARBA" id="ARBA00022989"/>
    </source>
</evidence>
<feature type="transmembrane region" description="Helical" evidence="9">
    <location>
        <begin position="268"/>
        <end position="291"/>
    </location>
</feature>
<protein>
    <submittedName>
        <fullName evidence="11">MFS transporter</fullName>
    </submittedName>
</protein>
<dbReference type="AlphaFoldDB" id="A0A5B2TG53"/>
<feature type="region of interest" description="Disordered" evidence="8">
    <location>
        <begin position="1"/>
        <end position="85"/>
    </location>
</feature>
<dbReference type="Proteomes" id="UP000322110">
    <property type="component" value="Unassembled WGS sequence"/>
</dbReference>
<feature type="transmembrane region" description="Helical" evidence="9">
    <location>
        <begin position="213"/>
        <end position="231"/>
    </location>
</feature>
<evidence type="ECO:0000256" key="7">
    <source>
        <dbReference type="ARBA" id="ARBA00023136"/>
    </source>
</evidence>
<comment type="subcellular location">
    <subcellularLocation>
        <location evidence="1">Cell inner membrane</location>
        <topology evidence="1">Multi-pass membrane protein</topology>
    </subcellularLocation>
</comment>
<accession>A0A5B2TG53</accession>
<keyword evidence="4" id="KW-0997">Cell inner membrane</keyword>
<gene>
    <name evidence="11" type="ORF">F0Q34_10645</name>
</gene>
<dbReference type="InterPro" id="IPR024989">
    <property type="entry name" value="MFS_assoc_dom"/>
</dbReference>
<feature type="compositionally biased region" description="Basic and acidic residues" evidence="8">
    <location>
        <begin position="24"/>
        <end position="36"/>
    </location>
</feature>
<dbReference type="InterPro" id="IPR026032">
    <property type="entry name" value="HcaT-like"/>
</dbReference>
<name>A0A5B2TG53_9PROT</name>
<proteinExistence type="predicted"/>
<evidence type="ECO:0000256" key="2">
    <source>
        <dbReference type="ARBA" id="ARBA00022448"/>
    </source>
</evidence>
<feature type="transmembrane region" description="Helical" evidence="9">
    <location>
        <begin position="237"/>
        <end position="256"/>
    </location>
</feature>
<evidence type="ECO:0000259" key="10">
    <source>
        <dbReference type="Pfam" id="PF12832"/>
    </source>
</evidence>
<keyword evidence="5 9" id="KW-0812">Transmembrane</keyword>
<dbReference type="GO" id="GO:0005886">
    <property type="term" value="C:plasma membrane"/>
    <property type="evidence" value="ECO:0007669"/>
    <property type="project" value="UniProtKB-SubCell"/>
</dbReference>
<feature type="transmembrane region" description="Helical" evidence="9">
    <location>
        <begin position="116"/>
        <end position="138"/>
    </location>
</feature>